<dbReference type="OrthoDB" id="572815at2"/>
<keyword evidence="3" id="KW-1185">Reference proteome</keyword>
<evidence type="ECO:0000313" key="3">
    <source>
        <dbReference type="Proteomes" id="UP000324209"/>
    </source>
</evidence>
<feature type="transmembrane region" description="Helical" evidence="1">
    <location>
        <begin position="78"/>
        <end position="94"/>
    </location>
</feature>
<keyword evidence="1" id="KW-0472">Membrane</keyword>
<dbReference type="EMBL" id="CP036150">
    <property type="protein sequence ID" value="QEN06784.1"/>
    <property type="molecule type" value="Genomic_DNA"/>
</dbReference>
<protein>
    <submittedName>
        <fullName evidence="2">Uncharacterized protein</fullName>
    </submittedName>
</protein>
<dbReference type="AlphaFoldDB" id="A0A5C1QJL4"/>
<feature type="transmembrane region" description="Helical" evidence="1">
    <location>
        <begin position="40"/>
        <end position="66"/>
    </location>
</feature>
<keyword evidence="1" id="KW-0812">Transmembrane</keyword>
<gene>
    <name evidence="2" type="ORF">EXM22_01795</name>
</gene>
<evidence type="ECO:0000313" key="2">
    <source>
        <dbReference type="EMBL" id="QEN06784.1"/>
    </source>
</evidence>
<feature type="transmembrane region" description="Helical" evidence="1">
    <location>
        <begin position="7"/>
        <end position="25"/>
    </location>
</feature>
<feature type="transmembrane region" description="Helical" evidence="1">
    <location>
        <begin position="114"/>
        <end position="136"/>
    </location>
</feature>
<dbReference type="Proteomes" id="UP000324209">
    <property type="component" value="Chromosome"/>
</dbReference>
<name>A0A5C1QJL4_9SPIO</name>
<reference evidence="2 3" key="1">
    <citation type="submission" date="2019-02" db="EMBL/GenBank/DDBJ databases">
        <title>Complete Genome Sequence and Methylome Analysis of free living Spirochaetas.</title>
        <authorList>
            <person name="Fomenkov A."/>
            <person name="Dubinina G."/>
            <person name="Leshcheva N."/>
            <person name="Mikheeva N."/>
            <person name="Grabovich M."/>
            <person name="Vincze T."/>
            <person name="Roberts R.J."/>
        </authorList>
    </citation>
    <scope>NUCLEOTIDE SEQUENCE [LARGE SCALE GENOMIC DNA]</scope>
    <source>
        <strain evidence="2 3">K2</strain>
    </source>
</reference>
<organism evidence="2 3">
    <name type="scientific">Oceanispirochaeta crateris</name>
    <dbReference type="NCBI Taxonomy" id="2518645"/>
    <lineage>
        <taxon>Bacteria</taxon>
        <taxon>Pseudomonadati</taxon>
        <taxon>Spirochaetota</taxon>
        <taxon>Spirochaetia</taxon>
        <taxon>Spirochaetales</taxon>
        <taxon>Spirochaetaceae</taxon>
        <taxon>Oceanispirochaeta</taxon>
    </lineage>
</organism>
<dbReference type="KEGG" id="ock:EXM22_01795"/>
<keyword evidence="1" id="KW-1133">Transmembrane helix</keyword>
<proteinExistence type="predicted"/>
<accession>A0A5C1QJL4</accession>
<evidence type="ECO:0000256" key="1">
    <source>
        <dbReference type="SAM" id="Phobius"/>
    </source>
</evidence>
<sequence length="144" mass="17307">MKRLGEYLIWYSLFSFVIFATWEWVQTPFFVDITNDLNTIVWYRIHCTIGDIMILFFSMMGTILIYRKISWIYKPEKKHYITVLFLGSCYTLISEYRNVHKLQSWDYSALMPEIFGIGLVPIFQWILLPPLILYIISRFIHTEG</sequence>